<dbReference type="InterPro" id="IPR050706">
    <property type="entry name" value="Cyclic-di-GMP_PDE-like"/>
</dbReference>
<dbReference type="InterPro" id="IPR001633">
    <property type="entry name" value="EAL_dom"/>
</dbReference>
<dbReference type="SUPFAM" id="SSF141868">
    <property type="entry name" value="EAL domain-like"/>
    <property type="match status" value="1"/>
</dbReference>
<reference evidence="4" key="2">
    <citation type="journal article" date="2016" name="Int. J. Syst. Evol. Microbiol.">
        <title>Complete genome sequence and cell structure of Limnochorda pilosa, a Gram-negative spore-former within the phylum Firmicutes.</title>
        <authorList>
            <person name="Watanabe M."/>
            <person name="Kojima H."/>
            <person name="Fukui M."/>
        </authorList>
    </citation>
    <scope>NUCLEOTIDE SEQUENCE [LARGE SCALE GENOMIC DNA]</scope>
    <source>
        <strain evidence="4">HC45</strain>
    </source>
</reference>
<evidence type="ECO:0000313" key="3">
    <source>
        <dbReference type="EMBL" id="BAS27176.1"/>
    </source>
</evidence>
<dbReference type="Gene3D" id="3.20.20.450">
    <property type="entry name" value="EAL domain"/>
    <property type="match status" value="1"/>
</dbReference>
<feature type="region of interest" description="Disordered" evidence="1">
    <location>
        <begin position="253"/>
        <end position="292"/>
    </location>
</feature>
<name>A0A0K2SJ84_LIMPI</name>
<dbReference type="Pfam" id="PF00563">
    <property type="entry name" value="EAL"/>
    <property type="match status" value="1"/>
</dbReference>
<reference evidence="4" key="1">
    <citation type="submission" date="2015-07" db="EMBL/GenBank/DDBJ databases">
        <title>Complete genome sequence and phylogenetic analysis of Limnochorda pilosa.</title>
        <authorList>
            <person name="Watanabe M."/>
            <person name="Kojima H."/>
            <person name="Fukui M."/>
        </authorList>
    </citation>
    <scope>NUCLEOTIDE SEQUENCE [LARGE SCALE GENOMIC DNA]</scope>
    <source>
        <strain evidence="4">HC45</strain>
    </source>
</reference>
<accession>A0A0K2SJ84</accession>
<feature type="domain" description="EAL" evidence="2">
    <location>
        <begin position="1"/>
        <end position="252"/>
    </location>
</feature>
<dbReference type="RefSeq" id="WP_068135683.1">
    <property type="nucleotide sequence ID" value="NZ_AP014924.1"/>
</dbReference>
<protein>
    <submittedName>
        <fullName evidence="3">Diguanylate phosphodiesterase</fullName>
    </submittedName>
</protein>
<dbReference type="PROSITE" id="PS50883">
    <property type="entry name" value="EAL"/>
    <property type="match status" value="1"/>
</dbReference>
<dbReference type="KEGG" id="lpil:LIP_1324"/>
<dbReference type="STRING" id="1555112.LIP_1324"/>
<dbReference type="AlphaFoldDB" id="A0A0K2SJ84"/>
<dbReference type="SMART" id="SM00052">
    <property type="entry name" value="EAL"/>
    <property type="match status" value="1"/>
</dbReference>
<organism evidence="3 4">
    <name type="scientific">Limnochorda pilosa</name>
    <dbReference type="NCBI Taxonomy" id="1555112"/>
    <lineage>
        <taxon>Bacteria</taxon>
        <taxon>Bacillati</taxon>
        <taxon>Bacillota</taxon>
        <taxon>Limnochordia</taxon>
        <taxon>Limnochordales</taxon>
        <taxon>Limnochordaceae</taxon>
        <taxon>Limnochorda</taxon>
    </lineage>
</organism>
<dbReference type="Proteomes" id="UP000065807">
    <property type="component" value="Chromosome"/>
</dbReference>
<sequence>MPCSAGDDLPEIDTHFQPIVHLRDGELFGFEALARSSALAPGESPAILFARAQRQGRLWELDTSCRRMAATRFAERAQGLFLLPRVHLFLNAHPLSLADPGHRPGLTRRWVQQAGLQPSQVVLELTETVALDQVAYLERALGYYRDEGFQIALDDMGAGHSALASIFTLRPDFIKIDRSLVTGVDRDRARQHLVRGLAEACRAASIQVVAEGIERPQELDALRALGVELGQGFFLGRPARLPRAVTRRALSHIGRRAASSGTGIEGSGSPPPGPRRCSAPPGAWPGTHPTHG</sequence>
<dbReference type="PANTHER" id="PTHR33121">
    <property type="entry name" value="CYCLIC DI-GMP PHOSPHODIESTERASE PDEF"/>
    <property type="match status" value="1"/>
</dbReference>
<evidence type="ECO:0000313" key="4">
    <source>
        <dbReference type="Proteomes" id="UP000065807"/>
    </source>
</evidence>
<dbReference type="PANTHER" id="PTHR33121:SF76">
    <property type="entry name" value="SIGNALING PROTEIN"/>
    <property type="match status" value="1"/>
</dbReference>
<evidence type="ECO:0000256" key="1">
    <source>
        <dbReference type="SAM" id="MobiDB-lite"/>
    </source>
</evidence>
<gene>
    <name evidence="3" type="ORF">LIP_1324</name>
</gene>
<dbReference type="InterPro" id="IPR035919">
    <property type="entry name" value="EAL_sf"/>
</dbReference>
<dbReference type="CDD" id="cd01948">
    <property type="entry name" value="EAL"/>
    <property type="match status" value="1"/>
</dbReference>
<keyword evidence="4" id="KW-1185">Reference proteome</keyword>
<proteinExistence type="predicted"/>
<dbReference type="EMBL" id="AP014924">
    <property type="protein sequence ID" value="BAS27176.1"/>
    <property type="molecule type" value="Genomic_DNA"/>
</dbReference>
<dbReference type="OrthoDB" id="9813903at2"/>
<evidence type="ECO:0000259" key="2">
    <source>
        <dbReference type="PROSITE" id="PS50883"/>
    </source>
</evidence>
<dbReference type="GO" id="GO:0071111">
    <property type="term" value="F:cyclic-guanylate-specific phosphodiesterase activity"/>
    <property type="evidence" value="ECO:0007669"/>
    <property type="project" value="InterPro"/>
</dbReference>